<protein>
    <submittedName>
        <fullName evidence="2">Uncharacterized protein</fullName>
    </submittedName>
</protein>
<reference evidence="2" key="1">
    <citation type="submission" date="2020-10" db="EMBL/GenBank/DDBJ databases">
        <authorList>
            <person name="Castelo-Branco R."/>
            <person name="Eusebio N."/>
            <person name="Adriana R."/>
            <person name="Vieira A."/>
            <person name="Brugerolle De Fraissinette N."/>
            <person name="Rezende De Castro R."/>
            <person name="Schneider M.P."/>
            <person name="Vasconcelos V."/>
            <person name="Leao P.N."/>
        </authorList>
    </citation>
    <scope>NUCLEOTIDE SEQUENCE</scope>
    <source>
        <strain evidence="2">LEGE 11480</strain>
    </source>
</reference>
<evidence type="ECO:0000313" key="2">
    <source>
        <dbReference type="EMBL" id="MBE9033208.1"/>
    </source>
</evidence>
<keyword evidence="3" id="KW-1185">Reference proteome</keyword>
<keyword evidence="1" id="KW-1133">Transmembrane helix</keyword>
<sequence>MNDLVRDSRSQRINRGFFDKAHPAELIGKRLLGWSIRQSYNLGVFGISNEAILGIREEIYFAIINRLASNKSLDNHTSRFQYQICCYEDIKLASVDRDRTYLKIEIETVRGTLLTILLRIHKHGEHLYIVVDSYSLGKIKPWLALIHTFILLNLFTPPFIGTMGGLIALVTGDPNGWLIVMGLAIPILIFVVYFWIFWIDIVKALFQGENIVGALRQKFNKPVTDNSFDVDDVLIFLKIIWPLTTDVVERSFKNHGIESQGITDYLQEIARNSKNQGIQINTGGGGIFGSIFGGSNNSIEI</sequence>
<gene>
    <name evidence="2" type="ORF">IQ266_26075</name>
</gene>
<dbReference type="EMBL" id="JADEXQ010000163">
    <property type="protein sequence ID" value="MBE9033208.1"/>
    <property type="molecule type" value="Genomic_DNA"/>
</dbReference>
<accession>A0A928VR40</accession>
<dbReference type="AlphaFoldDB" id="A0A928VR40"/>
<evidence type="ECO:0000256" key="1">
    <source>
        <dbReference type="SAM" id="Phobius"/>
    </source>
</evidence>
<name>A0A928VR40_9CYAN</name>
<dbReference type="RefSeq" id="WP_264328017.1">
    <property type="nucleotide sequence ID" value="NZ_JADEXQ010000163.1"/>
</dbReference>
<comment type="caution">
    <text evidence="2">The sequence shown here is derived from an EMBL/GenBank/DDBJ whole genome shotgun (WGS) entry which is preliminary data.</text>
</comment>
<evidence type="ECO:0000313" key="3">
    <source>
        <dbReference type="Proteomes" id="UP000625316"/>
    </source>
</evidence>
<keyword evidence="1" id="KW-0472">Membrane</keyword>
<organism evidence="2 3">
    <name type="scientific">Romeriopsis navalis LEGE 11480</name>
    <dbReference type="NCBI Taxonomy" id="2777977"/>
    <lineage>
        <taxon>Bacteria</taxon>
        <taxon>Bacillati</taxon>
        <taxon>Cyanobacteriota</taxon>
        <taxon>Cyanophyceae</taxon>
        <taxon>Leptolyngbyales</taxon>
        <taxon>Leptolyngbyaceae</taxon>
        <taxon>Romeriopsis</taxon>
        <taxon>Romeriopsis navalis</taxon>
    </lineage>
</organism>
<dbReference type="Proteomes" id="UP000625316">
    <property type="component" value="Unassembled WGS sequence"/>
</dbReference>
<proteinExistence type="predicted"/>
<feature type="transmembrane region" description="Helical" evidence="1">
    <location>
        <begin position="142"/>
        <end position="170"/>
    </location>
</feature>
<feature type="transmembrane region" description="Helical" evidence="1">
    <location>
        <begin position="176"/>
        <end position="198"/>
    </location>
</feature>
<keyword evidence="1" id="KW-0812">Transmembrane</keyword>